<keyword evidence="3" id="KW-0489">Methyltransferase</keyword>
<dbReference type="Proteomes" id="UP000198504">
    <property type="component" value="Unassembled WGS sequence"/>
</dbReference>
<evidence type="ECO:0000256" key="1">
    <source>
        <dbReference type="ARBA" id="ARBA00022679"/>
    </source>
</evidence>
<dbReference type="CDD" id="cd02440">
    <property type="entry name" value="AdoMet_MTases"/>
    <property type="match status" value="1"/>
</dbReference>
<dbReference type="AlphaFoldDB" id="A0A1H9FU37"/>
<evidence type="ECO:0000313" key="4">
    <source>
        <dbReference type="Proteomes" id="UP000198504"/>
    </source>
</evidence>
<reference evidence="4" key="1">
    <citation type="submission" date="2016-10" db="EMBL/GenBank/DDBJ databases">
        <authorList>
            <person name="Varghese N."/>
            <person name="Submissions S."/>
        </authorList>
    </citation>
    <scope>NUCLEOTIDE SEQUENCE [LARGE SCALE GENOMIC DNA]</scope>
    <source>
        <strain evidence="4">CGMCC 4.6856</strain>
    </source>
</reference>
<dbReference type="RefSeq" id="WP_198410036.1">
    <property type="nucleotide sequence ID" value="NZ_FOFA01000003.1"/>
</dbReference>
<feature type="domain" description="Methyltransferase" evidence="2">
    <location>
        <begin position="28"/>
        <end position="116"/>
    </location>
</feature>
<evidence type="ECO:0000259" key="2">
    <source>
        <dbReference type="Pfam" id="PF13649"/>
    </source>
</evidence>
<organism evidence="3 4">
    <name type="scientific">Microlunatus flavus</name>
    <dbReference type="NCBI Taxonomy" id="1036181"/>
    <lineage>
        <taxon>Bacteria</taxon>
        <taxon>Bacillati</taxon>
        <taxon>Actinomycetota</taxon>
        <taxon>Actinomycetes</taxon>
        <taxon>Propionibacteriales</taxon>
        <taxon>Propionibacteriaceae</taxon>
        <taxon>Microlunatus</taxon>
    </lineage>
</organism>
<dbReference type="Pfam" id="PF13649">
    <property type="entry name" value="Methyltransf_25"/>
    <property type="match status" value="1"/>
</dbReference>
<keyword evidence="4" id="KW-1185">Reference proteome</keyword>
<dbReference type="GO" id="GO:0008168">
    <property type="term" value="F:methyltransferase activity"/>
    <property type="evidence" value="ECO:0007669"/>
    <property type="project" value="UniProtKB-KW"/>
</dbReference>
<sequence length="215" mass="24181">MPIDLYWDHNAWYQARILRALPADLGTVLDVGCGAGSFAVRLAARAQHVDAIDRAPHMIAAARERVPANVDARVEDMTTVRLPSAHYDAITSISAFHHVELTQVLPRLAEALRPGGLLVAVALPRTDLPRDLPVEAVSVAGDRLLGTAFRLEQVLTGRRRYAHEATVRQMPMQDPVLTTRQVREQAGRVLPDVRVRRLPFWRYELRWQRPLTPRS</sequence>
<evidence type="ECO:0000313" key="3">
    <source>
        <dbReference type="EMBL" id="SEQ41414.1"/>
    </source>
</evidence>
<dbReference type="InterPro" id="IPR029063">
    <property type="entry name" value="SAM-dependent_MTases_sf"/>
</dbReference>
<accession>A0A1H9FU37</accession>
<dbReference type="GO" id="GO:0032259">
    <property type="term" value="P:methylation"/>
    <property type="evidence" value="ECO:0007669"/>
    <property type="project" value="UniProtKB-KW"/>
</dbReference>
<proteinExistence type="predicted"/>
<dbReference type="STRING" id="1036181.SAMN05421756_103383"/>
<protein>
    <submittedName>
        <fullName evidence="3">Methyltransferase domain-containing protein</fullName>
    </submittedName>
</protein>
<dbReference type="EMBL" id="FOFA01000003">
    <property type="protein sequence ID" value="SEQ41414.1"/>
    <property type="molecule type" value="Genomic_DNA"/>
</dbReference>
<dbReference type="SUPFAM" id="SSF53335">
    <property type="entry name" value="S-adenosyl-L-methionine-dependent methyltransferases"/>
    <property type="match status" value="1"/>
</dbReference>
<dbReference type="Gene3D" id="3.40.50.150">
    <property type="entry name" value="Vaccinia Virus protein VP39"/>
    <property type="match status" value="1"/>
</dbReference>
<gene>
    <name evidence="3" type="ORF">SAMN05421756_103383</name>
</gene>
<name>A0A1H9FU37_9ACTN</name>
<dbReference type="InterPro" id="IPR041698">
    <property type="entry name" value="Methyltransf_25"/>
</dbReference>
<dbReference type="PANTHER" id="PTHR43861">
    <property type="entry name" value="TRANS-ACONITATE 2-METHYLTRANSFERASE-RELATED"/>
    <property type="match status" value="1"/>
</dbReference>
<keyword evidence="1 3" id="KW-0808">Transferase</keyword>